<dbReference type="Gene3D" id="3.40.50.300">
    <property type="entry name" value="P-loop containing nucleotide triphosphate hydrolases"/>
    <property type="match status" value="1"/>
</dbReference>
<gene>
    <name evidence="1" type="ORF">HHT355_1908</name>
</gene>
<organism evidence="1 2">
    <name type="scientific">Herbinix hemicellulosilytica</name>
    <dbReference type="NCBI Taxonomy" id="1564487"/>
    <lineage>
        <taxon>Bacteria</taxon>
        <taxon>Bacillati</taxon>
        <taxon>Bacillota</taxon>
        <taxon>Clostridia</taxon>
        <taxon>Lachnospirales</taxon>
        <taxon>Lachnospiraceae</taxon>
        <taxon>Herbinix</taxon>
    </lineage>
</organism>
<evidence type="ECO:0000313" key="1">
    <source>
        <dbReference type="EMBL" id="CRZ35107.1"/>
    </source>
</evidence>
<name>A0A0H5SHY7_HERHM</name>
<dbReference type="AlphaFoldDB" id="A0A0H5SHY7"/>
<dbReference type="InterPro" id="IPR027417">
    <property type="entry name" value="P-loop_NTPase"/>
</dbReference>
<reference evidence="1 2" key="1">
    <citation type="submission" date="2015-06" db="EMBL/GenBank/DDBJ databases">
        <authorList>
            <person name="Wibberg Daniel"/>
        </authorList>
    </citation>
    <scope>NUCLEOTIDE SEQUENCE [LARGE SCALE GENOMIC DNA]</scope>
    <source>
        <strain evidence="1 2">T3/55T</strain>
    </source>
</reference>
<dbReference type="RefSeq" id="WP_103203204.1">
    <property type="nucleotide sequence ID" value="NZ_CVTD020000020.1"/>
</dbReference>
<dbReference type="OrthoDB" id="9801441at2"/>
<protein>
    <submittedName>
        <fullName evidence="1">Uncharacterized protein</fullName>
    </submittedName>
</protein>
<evidence type="ECO:0000313" key="2">
    <source>
        <dbReference type="Proteomes" id="UP000236497"/>
    </source>
</evidence>
<dbReference type="Proteomes" id="UP000236497">
    <property type="component" value="Unassembled WGS sequence"/>
</dbReference>
<accession>A0A0H5SHY7</accession>
<dbReference type="SUPFAM" id="SSF52540">
    <property type="entry name" value="P-loop containing nucleoside triphosphate hydrolases"/>
    <property type="match status" value="1"/>
</dbReference>
<proteinExistence type="predicted"/>
<sequence length="132" mass="15370">MDEPLNGLDYENAIILKQMINIYCQEAEGTVFITSHDQNFLNEVCDLQFEIKNKTIIEREAKDKVCKKVVYFIKTNTPKCYDIFVNKYLGKPTEEDDKTIRVCADVNDAEFYQTISQMIYHKEIVILEADGL</sequence>
<dbReference type="EMBL" id="CVTD020000020">
    <property type="protein sequence ID" value="CRZ35107.1"/>
    <property type="molecule type" value="Genomic_DNA"/>
</dbReference>
<keyword evidence="2" id="KW-1185">Reference proteome</keyword>